<evidence type="ECO:0000313" key="2">
    <source>
        <dbReference type="EMBL" id="KAK8975333.1"/>
    </source>
</evidence>
<keyword evidence="3" id="KW-1185">Reference proteome</keyword>
<proteinExistence type="predicted"/>
<evidence type="ECO:0000256" key="1">
    <source>
        <dbReference type="SAM" id="MobiDB-lite"/>
    </source>
</evidence>
<evidence type="ECO:0008006" key="4">
    <source>
        <dbReference type="Google" id="ProtNLM"/>
    </source>
</evidence>
<accession>A0ABR2NH10</accession>
<reference evidence="2 3" key="1">
    <citation type="journal article" date="2024" name="G3 (Bethesda)">
        <title>Genome assembly of Hibiscus sabdariffa L. provides insights into metabolisms of medicinal natural products.</title>
        <authorList>
            <person name="Kim T."/>
        </authorList>
    </citation>
    <scope>NUCLEOTIDE SEQUENCE [LARGE SCALE GENOMIC DNA]</scope>
    <source>
        <strain evidence="2">TK-2024</strain>
        <tissue evidence="2">Old leaves</tissue>
    </source>
</reference>
<gene>
    <name evidence="2" type="ORF">V6N11_063295</name>
</gene>
<feature type="region of interest" description="Disordered" evidence="1">
    <location>
        <begin position="72"/>
        <end position="99"/>
    </location>
</feature>
<dbReference type="Gene3D" id="3.10.450.40">
    <property type="match status" value="1"/>
</dbReference>
<dbReference type="PANTHER" id="PTHR33415:SF4">
    <property type="entry name" value="DCL PROTEIN (DUF3223)"/>
    <property type="match status" value="1"/>
</dbReference>
<protein>
    <recommendedName>
        <fullName evidence="4">DCL protein</fullName>
    </recommendedName>
</protein>
<evidence type="ECO:0000313" key="3">
    <source>
        <dbReference type="Proteomes" id="UP001396334"/>
    </source>
</evidence>
<dbReference type="InterPro" id="IPR044673">
    <property type="entry name" value="DCL-like"/>
</dbReference>
<name>A0ABR2NH10_9ROSI</name>
<dbReference type="Pfam" id="PF11523">
    <property type="entry name" value="DUF3223"/>
    <property type="match status" value="1"/>
</dbReference>
<dbReference type="EMBL" id="JBBPBN010000147">
    <property type="protein sequence ID" value="KAK8975333.1"/>
    <property type="molecule type" value="Genomic_DNA"/>
</dbReference>
<organism evidence="2 3">
    <name type="scientific">Hibiscus sabdariffa</name>
    <name type="common">roselle</name>
    <dbReference type="NCBI Taxonomy" id="183260"/>
    <lineage>
        <taxon>Eukaryota</taxon>
        <taxon>Viridiplantae</taxon>
        <taxon>Streptophyta</taxon>
        <taxon>Embryophyta</taxon>
        <taxon>Tracheophyta</taxon>
        <taxon>Spermatophyta</taxon>
        <taxon>Magnoliopsida</taxon>
        <taxon>eudicotyledons</taxon>
        <taxon>Gunneridae</taxon>
        <taxon>Pentapetalae</taxon>
        <taxon>rosids</taxon>
        <taxon>malvids</taxon>
        <taxon>Malvales</taxon>
        <taxon>Malvaceae</taxon>
        <taxon>Malvoideae</taxon>
        <taxon>Hibiscus</taxon>
    </lineage>
</organism>
<comment type="caution">
    <text evidence="2">The sequence shown here is derived from an EMBL/GenBank/DDBJ whole genome shotgun (WGS) entry which is preliminary data.</text>
</comment>
<sequence>MGDVLKYGVVSTGSLPKAGELGDAQLFSHTSLMAASLLPKGIPLLRLRLQRFNLLAAGIISSPCRPICTAAEPAGDEEKISSAEKTNAMPSQGDPPKCDMLDDHGRMKWEDKKEEILRDIQPIQSLAKEILHSNRYMDGEHLTDADEKAVVERLLRYHPESEDMIGCGIDSIMVDRHPEYRSSRCLYVVRTDGGWTEFSYLKCLIVYIRDKYPYHVERFVKEHFCKNLRGRLTHILPNVTVDG</sequence>
<dbReference type="PANTHER" id="PTHR33415">
    <property type="entry name" value="PROTEIN EMBRYO DEFECTIVE 514"/>
    <property type="match status" value="1"/>
</dbReference>
<dbReference type="Proteomes" id="UP001396334">
    <property type="component" value="Unassembled WGS sequence"/>
</dbReference>